<dbReference type="GO" id="GO:0071578">
    <property type="term" value="P:zinc ion import across plasma membrane"/>
    <property type="evidence" value="ECO:0007669"/>
    <property type="project" value="TreeGrafter"/>
</dbReference>
<feature type="compositionally biased region" description="Basic and acidic residues" evidence="12">
    <location>
        <begin position="93"/>
        <end position="107"/>
    </location>
</feature>
<keyword evidence="3" id="KW-1003">Cell membrane</keyword>
<feature type="region of interest" description="Disordered" evidence="12">
    <location>
        <begin position="345"/>
        <end position="367"/>
    </location>
</feature>
<feature type="transmembrane region" description="Helical" evidence="13">
    <location>
        <begin position="725"/>
        <end position="743"/>
    </location>
</feature>
<keyword evidence="7" id="KW-0325">Glycoprotein</keyword>
<comment type="subcellular location">
    <subcellularLocation>
        <location evidence="1">Cell membrane</location>
        <topology evidence="1">Multi-pass membrane protein</topology>
    </subcellularLocation>
</comment>
<feature type="transmembrane region" description="Helical" evidence="13">
    <location>
        <begin position="378"/>
        <end position="403"/>
    </location>
</feature>
<feature type="transmembrane region" description="Helical" evidence="13">
    <location>
        <begin position="410"/>
        <end position="432"/>
    </location>
</feature>
<feature type="region of interest" description="Disordered" evidence="12">
    <location>
        <begin position="236"/>
        <end position="293"/>
    </location>
</feature>
<evidence type="ECO:0000313" key="16">
    <source>
        <dbReference type="Proteomes" id="UP001044222"/>
    </source>
</evidence>
<name>A0A9D3M7C7_ANGAN</name>
<evidence type="ECO:0000256" key="6">
    <source>
        <dbReference type="ARBA" id="ARBA00023136"/>
    </source>
</evidence>
<feature type="compositionally biased region" description="Basic residues" evidence="12">
    <location>
        <begin position="604"/>
        <end position="619"/>
    </location>
</feature>
<dbReference type="InterPro" id="IPR050799">
    <property type="entry name" value="ZIP_Transporter"/>
</dbReference>
<keyword evidence="14" id="KW-0732">Signal</keyword>
<dbReference type="EMBL" id="JAFIRN010000009">
    <property type="protein sequence ID" value="KAG5842125.1"/>
    <property type="molecule type" value="Genomic_DNA"/>
</dbReference>
<dbReference type="InterPro" id="IPR003689">
    <property type="entry name" value="ZIP"/>
</dbReference>
<dbReference type="Proteomes" id="UP001044222">
    <property type="component" value="Chromosome 9"/>
</dbReference>
<feature type="compositionally biased region" description="Basic and acidic residues" evidence="12">
    <location>
        <begin position="134"/>
        <end position="167"/>
    </location>
</feature>
<evidence type="ECO:0000256" key="13">
    <source>
        <dbReference type="SAM" id="Phobius"/>
    </source>
</evidence>
<evidence type="ECO:0000256" key="4">
    <source>
        <dbReference type="ARBA" id="ARBA00022692"/>
    </source>
</evidence>
<dbReference type="GO" id="GO:0005886">
    <property type="term" value="C:plasma membrane"/>
    <property type="evidence" value="ECO:0007669"/>
    <property type="project" value="UniProtKB-SubCell"/>
</dbReference>
<evidence type="ECO:0000256" key="2">
    <source>
        <dbReference type="ARBA" id="ARBA00006939"/>
    </source>
</evidence>
<evidence type="ECO:0000256" key="8">
    <source>
        <dbReference type="ARBA" id="ARBA00034634"/>
    </source>
</evidence>
<feature type="compositionally biased region" description="Basic and acidic residues" evidence="12">
    <location>
        <begin position="275"/>
        <end position="293"/>
    </location>
</feature>
<keyword evidence="4 13" id="KW-0812">Transmembrane</keyword>
<accession>A0A9D3M7C7</accession>
<evidence type="ECO:0000256" key="1">
    <source>
        <dbReference type="ARBA" id="ARBA00004651"/>
    </source>
</evidence>
<comment type="catalytic activity">
    <reaction evidence="8">
        <text>Zn(2+)(in) = Zn(2+)(out)</text>
        <dbReference type="Rhea" id="RHEA:29351"/>
        <dbReference type="ChEBI" id="CHEBI:29105"/>
    </reaction>
</comment>
<dbReference type="GO" id="GO:0140410">
    <property type="term" value="F:monoatomic cation:bicarbonate symporter activity"/>
    <property type="evidence" value="ECO:0007669"/>
    <property type="project" value="TreeGrafter"/>
</dbReference>
<evidence type="ECO:0000256" key="7">
    <source>
        <dbReference type="ARBA" id="ARBA00023180"/>
    </source>
</evidence>
<evidence type="ECO:0000313" key="15">
    <source>
        <dbReference type="EMBL" id="KAG5842125.1"/>
    </source>
</evidence>
<keyword evidence="16" id="KW-1185">Reference proteome</keyword>
<feature type="signal peptide" evidence="14">
    <location>
        <begin position="1"/>
        <end position="24"/>
    </location>
</feature>
<feature type="compositionally biased region" description="Basic residues" evidence="12">
    <location>
        <begin position="108"/>
        <end position="122"/>
    </location>
</feature>
<protein>
    <recommendedName>
        <fullName evidence="9">Zinc transporter ZIP6</fullName>
    </recommendedName>
    <alternativeName>
        <fullName evidence="11">Solute carrier family 39 member 6</fullName>
    </alternativeName>
    <alternativeName>
        <fullName evidence="10">Zrt- and Irt-like protein 6</fullName>
    </alternativeName>
</protein>
<evidence type="ECO:0000256" key="5">
    <source>
        <dbReference type="ARBA" id="ARBA00022989"/>
    </source>
</evidence>
<dbReference type="GO" id="GO:0030003">
    <property type="term" value="P:intracellular monoatomic cation homeostasis"/>
    <property type="evidence" value="ECO:0007669"/>
    <property type="project" value="TreeGrafter"/>
</dbReference>
<feature type="region of interest" description="Disordered" evidence="12">
    <location>
        <begin position="604"/>
        <end position="623"/>
    </location>
</feature>
<evidence type="ECO:0000256" key="14">
    <source>
        <dbReference type="SAM" id="SignalP"/>
    </source>
</evidence>
<dbReference type="GO" id="GO:0005385">
    <property type="term" value="F:zinc ion transmembrane transporter activity"/>
    <property type="evidence" value="ECO:0007669"/>
    <property type="project" value="TreeGrafter"/>
</dbReference>
<comment type="similarity">
    <text evidence="2">Belongs to the ZIP transporter (TC 2.A.5) family.</text>
</comment>
<feature type="region of interest" description="Disordered" evidence="12">
    <location>
        <begin position="497"/>
        <end position="528"/>
    </location>
</feature>
<feature type="region of interest" description="Disordered" evidence="12">
    <location>
        <begin position="93"/>
        <end position="168"/>
    </location>
</feature>
<keyword evidence="6 13" id="KW-0472">Membrane</keyword>
<feature type="compositionally biased region" description="Polar residues" evidence="12">
    <location>
        <begin position="200"/>
        <end position="211"/>
    </location>
</feature>
<evidence type="ECO:0000256" key="9">
    <source>
        <dbReference type="ARBA" id="ARBA00039393"/>
    </source>
</evidence>
<gene>
    <name evidence="15" type="ORF">ANANG_G00174350</name>
</gene>
<feature type="region of interest" description="Disordered" evidence="12">
    <location>
        <begin position="188"/>
        <end position="211"/>
    </location>
</feature>
<evidence type="ECO:0000256" key="11">
    <source>
        <dbReference type="ARBA" id="ARBA00042779"/>
    </source>
</evidence>
<feature type="region of interest" description="Disordered" evidence="12">
    <location>
        <begin position="439"/>
        <end position="459"/>
    </location>
</feature>
<sequence>MREEGWVNSLAVVCLVLCWAHTHGEASTDCSPVGESTGPAVDLHTAREAQKHHLEVLFTKYGENGTISLEGLKRLLESVGLDRIRKVMVQHQEEAGHPGEGHVDGGTHHHTHQHHHHTHQQGHPHWQDLPATKKAAEAPKVQRSEGAPAKKIEDSDAHHNLYDKRVPQEISTTPVYTTNVLLKSQEFRSRRSADVDLSPDSASQGANSTHTDVLGTTTKLIDNLLVTEEQTLAPDSQHLDDQDHVGNHTPDHDHDHNDDHSHDPDSEQGSSRIYDTGHGHDDHDHSHGHTDHKEECLNASSILSAHGMTKEMVLSLSDFSYLCPALLNQIDTTSCILHPEDRLQTDQDHHHHGHSHHDHDHDHQLNDNNQKVSSIEAAWIGGFVSITIISLLSLLGVILIPLMNRVFFKFLLSFLVALAVGTLSGDAFLHLIPHSQGGHHHHHSANVSEEHHNHGDEEDNLDPVWKGLTALSGVYFMFLIEHFLTLGKMFKDKKQKNQKKLGQGEDGVDADKQPTTEENDNLKPAEDVETNGAGVFKEQSTFASELAGQGPAEEEEVMLAPAAASASYDAYTAQDCENKCHSHFHDTVGQPDDLHHHHHDYHHILHHHHSQNHHPHSHSHSYSQQHFQEAGVATLAWMVIMGDGLHNFSDGLAIGAAFTEGLSSGLSTSVAVFCHELPHELGDFAVLLKAGMTVKQAILYNVLSALMAYLGMITGILIGHYAENIAMWIFALTAGLFMYVALVDMVPEMLHNDAGDQGFSHCGYFLLQNAGILMGFGIMLLIAIFEHKIQLDFSL</sequence>
<dbReference type="PANTHER" id="PTHR12191:SF22">
    <property type="entry name" value="ZINC TRANSPORTER ZIP6"/>
    <property type="match status" value="1"/>
</dbReference>
<evidence type="ECO:0000256" key="10">
    <source>
        <dbReference type="ARBA" id="ARBA00041704"/>
    </source>
</evidence>
<reference evidence="15" key="1">
    <citation type="submission" date="2021-01" db="EMBL/GenBank/DDBJ databases">
        <title>A chromosome-scale assembly of European eel, Anguilla anguilla.</title>
        <authorList>
            <person name="Henkel C."/>
            <person name="Jong-Raadsen S.A."/>
            <person name="Dufour S."/>
            <person name="Weltzien F.-A."/>
            <person name="Palstra A.P."/>
            <person name="Pelster B."/>
            <person name="Spaink H.P."/>
            <person name="Van Den Thillart G.E."/>
            <person name="Jansen H."/>
            <person name="Zahm M."/>
            <person name="Klopp C."/>
            <person name="Cedric C."/>
            <person name="Louis A."/>
            <person name="Berthelot C."/>
            <person name="Parey E."/>
            <person name="Roest Crollius H."/>
            <person name="Montfort J."/>
            <person name="Robinson-Rechavi M."/>
            <person name="Bucao C."/>
            <person name="Bouchez O."/>
            <person name="Gislard M."/>
            <person name="Lluch J."/>
            <person name="Milhes M."/>
            <person name="Lampietro C."/>
            <person name="Lopez Roques C."/>
            <person name="Donnadieu C."/>
            <person name="Braasch I."/>
            <person name="Desvignes T."/>
            <person name="Postlethwait J."/>
            <person name="Bobe J."/>
            <person name="Guiguen Y."/>
            <person name="Dirks R."/>
        </authorList>
    </citation>
    <scope>NUCLEOTIDE SEQUENCE</scope>
    <source>
        <strain evidence="15">Tag_6206</strain>
        <tissue evidence="15">Liver</tissue>
    </source>
</reference>
<dbReference type="Pfam" id="PF02535">
    <property type="entry name" value="Zip"/>
    <property type="match status" value="1"/>
</dbReference>
<comment type="caution">
    <text evidence="15">The sequence shown here is derived from an EMBL/GenBank/DDBJ whole genome shotgun (WGS) entry which is preliminary data.</text>
</comment>
<evidence type="ECO:0000256" key="12">
    <source>
        <dbReference type="SAM" id="MobiDB-lite"/>
    </source>
</evidence>
<feature type="compositionally biased region" description="Basic and acidic residues" evidence="12">
    <location>
        <begin position="509"/>
        <end position="526"/>
    </location>
</feature>
<keyword evidence="5 13" id="KW-1133">Transmembrane helix</keyword>
<feature type="compositionally biased region" description="Basic and acidic residues" evidence="12">
    <location>
        <begin position="237"/>
        <end position="265"/>
    </location>
</feature>
<feature type="chain" id="PRO_5039248551" description="Zinc transporter ZIP6" evidence="14">
    <location>
        <begin position="25"/>
        <end position="795"/>
    </location>
</feature>
<proteinExistence type="inferred from homology"/>
<feature type="transmembrane region" description="Helical" evidence="13">
    <location>
        <begin position="468"/>
        <end position="490"/>
    </location>
</feature>
<organism evidence="15 16">
    <name type="scientific">Anguilla anguilla</name>
    <name type="common">European freshwater eel</name>
    <name type="synonym">Muraena anguilla</name>
    <dbReference type="NCBI Taxonomy" id="7936"/>
    <lineage>
        <taxon>Eukaryota</taxon>
        <taxon>Metazoa</taxon>
        <taxon>Chordata</taxon>
        <taxon>Craniata</taxon>
        <taxon>Vertebrata</taxon>
        <taxon>Euteleostomi</taxon>
        <taxon>Actinopterygii</taxon>
        <taxon>Neopterygii</taxon>
        <taxon>Teleostei</taxon>
        <taxon>Anguilliformes</taxon>
        <taxon>Anguillidae</taxon>
        <taxon>Anguilla</taxon>
    </lineage>
</organism>
<feature type="transmembrane region" description="Helical" evidence="13">
    <location>
        <begin position="698"/>
        <end position="719"/>
    </location>
</feature>
<dbReference type="AlphaFoldDB" id="A0A9D3M7C7"/>
<dbReference type="PANTHER" id="PTHR12191">
    <property type="entry name" value="SOLUTE CARRIER FAMILY 39"/>
    <property type="match status" value="1"/>
</dbReference>
<feature type="transmembrane region" description="Helical" evidence="13">
    <location>
        <begin position="764"/>
        <end position="785"/>
    </location>
</feature>
<evidence type="ECO:0000256" key="3">
    <source>
        <dbReference type="ARBA" id="ARBA00022475"/>
    </source>
</evidence>